<dbReference type="OrthoDB" id="9803444at2"/>
<evidence type="ECO:0000256" key="3">
    <source>
        <dbReference type="ARBA" id="ARBA00022448"/>
    </source>
</evidence>
<keyword evidence="4" id="KW-1003">Cell membrane</keyword>
<dbReference type="Proteomes" id="UP000249590">
    <property type="component" value="Unassembled WGS sequence"/>
</dbReference>
<feature type="transmembrane region" description="Helical" evidence="9">
    <location>
        <begin position="12"/>
        <end position="36"/>
    </location>
</feature>
<evidence type="ECO:0000256" key="2">
    <source>
        <dbReference type="ARBA" id="ARBA00010735"/>
    </source>
</evidence>
<dbReference type="AlphaFoldDB" id="A0A8B2NYR0"/>
<keyword evidence="11" id="KW-1185">Reference proteome</keyword>
<comment type="subcellular location">
    <subcellularLocation>
        <location evidence="1">Cell membrane</location>
        <topology evidence="1">Multi-pass membrane protein</topology>
    </subcellularLocation>
</comment>
<dbReference type="GO" id="GO:0005886">
    <property type="term" value="C:plasma membrane"/>
    <property type="evidence" value="ECO:0007669"/>
    <property type="project" value="UniProtKB-SubCell"/>
</dbReference>
<evidence type="ECO:0000256" key="5">
    <source>
        <dbReference type="ARBA" id="ARBA00022692"/>
    </source>
</evidence>
<reference evidence="10 11" key="1">
    <citation type="submission" date="2018-05" db="EMBL/GenBank/DDBJ databases">
        <title>Acuticoccus sediminis sp. nov., isolated from deep-sea sediment of Indian Ocean.</title>
        <authorList>
            <person name="Liu X."/>
            <person name="Lai Q."/>
            <person name="Du Y."/>
            <person name="Sun F."/>
            <person name="Zhang X."/>
            <person name="Wang S."/>
            <person name="Shao Z."/>
        </authorList>
    </citation>
    <scope>NUCLEOTIDE SEQUENCE [LARGE SCALE GENOMIC DNA]</scope>
    <source>
        <strain evidence="10 11">PTG4-2</strain>
    </source>
</reference>
<accession>A0A8B2NYR0</accession>
<dbReference type="RefSeq" id="WP_111343079.1">
    <property type="nucleotide sequence ID" value="NZ_JAIWKD010000001.1"/>
</dbReference>
<feature type="region of interest" description="Disordered" evidence="8">
    <location>
        <begin position="236"/>
        <end position="256"/>
    </location>
</feature>
<evidence type="ECO:0000313" key="10">
    <source>
        <dbReference type="EMBL" id="RAI03971.1"/>
    </source>
</evidence>
<dbReference type="Pfam" id="PF03591">
    <property type="entry name" value="AzlC"/>
    <property type="match status" value="1"/>
</dbReference>
<keyword evidence="7 9" id="KW-0472">Membrane</keyword>
<evidence type="ECO:0000313" key="11">
    <source>
        <dbReference type="Proteomes" id="UP000249590"/>
    </source>
</evidence>
<proteinExistence type="inferred from homology"/>
<feature type="transmembrane region" description="Helical" evidence="9">
    <location>
        <begin position="130"/>
        <end position="154"/>
    </location>
</feature>
<evidence type="ECO:0000256" key="9">
    <source>
        <dbReference type="SAM" id="Phobius"/>
    </source>
</evidence>
<evidence type="ECO:0000256" key="8">
    <source>
        <dbReference type="SAM" id="MobiDB-lite"/>
    </source>
</evidence>
<organism evidence="10 11">
    <name type="scientific">Acuticoccus sediminis</name>
    <dbReference type="NCBI Taxonomy" id="2184697"/>
    <lineage>
        <taxon>Bacteria</taxon>
        <taxon>Pseudomonadati</taxon>
        <taxon>Pseudomonadota</taxon>
        <taxon>Alphaproteobacteria</taxon>
        <taxon>Hyphomicrobiales</taxon>
        <taxon>Amorphaceae</taxon>
        <taxon>Acuticoccus</taxon>
    </lineage>
</organism>
<protein>
    <submittedName>
        <fullName evidence="10">Branched-chain amino acid ABC transporter permease</fullName>
    </submittedName>
</protein>
<dbReference type="EMBL" id="QHHQ01000001">
    <property type="protein sequence ID" value="RAI03971.1"/>
    <property type="molecule type" value="Genomic_DNA"/>
</dbReference>
<name>A0A8B2NYR0_9HYPH</name>
<gene>
    <name evidence="10" type="ORF">DLJ53_05765</name>
</gene>
<feature type="transmembrane region" description="Helical" evidence="9">
    <location>
        <begin position="68"/>
        <end position="86"/>
    </location>
</feature>
<dbReference type="PANTHER" id="PTHR34979">
    <property type="entry name" value="INNER MEMBRANE PROTEIN YGAZ"/>
    <property type="match status" value="1"/>
</dbReference>
<keyword evidence="5 9" id="KW-0812">Transmembrane</keyword>
<keyword evidence="6 9" id="KW-1133">Transmembrane helix</keyword>
<dbReference type="InterPro" id="IPR011606">
    <property type="entry name" value="Brnchd-chn_aa_trnsp_permease"/>
</dbReference>
<sequence>MPHSFWSSVRRGAAYGLPVLTALAPLAVLFGALAVGRGMSPFEATVMSATVFAGAAQFVAIDLWGHSAPLWSILVSVLAINFRHLLYSAAVTPVIRHLPWRIKIPAFFVLIDPAFAFIQENKPRLDLVAYFSLGISLYIAWVTATVFGVLFGQLLSDPEAYALDMLMPIYFLALVVSFRHRPNWGLTVVATFVVSSLVYKAPEWGVTFLGPPWHITLGGLGGMIAAAIAARPDPPEVSEAAATPAPMSPRIMDPAE</sequence>
<dbReference type="PANTHER" id="PTHR34979:SF1">
    <property type="entry name" value="INNER MEMBRANE PROTEIN YGAZ"/>
    <property type="match status" value="1"/>
</dbReference>
<evidence type="ECO:0000256" key="4">
    <source>
        <dbReference type="ARBA" id="ARBA00022475"/>
    </source>
</evidence>
<dbReference type="GO" id="GO:1903785">
    <property type="term" value="P:L-valine transmembrane transport"/>
    <property type="evidence" value="ECO:0007669"/>
    <property type="project" value="TreeGrafter"/>
</dbReference>
<comment type="similarity">
    <text evidence="2">Belongs to the AzlC family.</text>
</comment>
<comment type="caution">
    <text evidence="10">The sequence shown here is derived from an EMBL/GenBank/DDBJ whole genome shotgun (WGS) entry which is preliminary data.</text>
</comment>
<evidence type="ECO:0000256" key="7">
    <source>
        <dbReference type="ARBA" id="ARBA00023136"/>
    </source>
</evidence>
<evidence type="ECO:0000256" key="6">
    <source>
        <dbReference type="ARBA" id="ARBA00022989"/>
    </source>
</evidence>
<feature type="transmembrane region" description="Helical" evidence="9">
    <location>
        <begin position="160"/>
        <end position="177"/>
    </location>
</feature>
<evidence type="ECO:0000256" key="1">
    <source>
        <dbReference type="ARBA" id="ARBA00004651"/>
    </source>
</evidence>
<keyword evidence="3" id="KW-0813">Transport</keyword>